<dbReference type="Proteomes" id="UP000789375">
    <property type="component" value="Unassembled WGS sequence"/>
</dbReference>
<protein>
    <submittedName>
        <fullName evidence="2">7247_t:CDS:1</fullName>
    </submittedName>
</protein>
<feature type="compositionally biased region" description="Low complexity" evidence="1">
    <location>
        <begin position="386"/>
        <end position="408"/>
    </location>
</feature>
<sequence length="447" mass="50142">MPHFNLFKKRNKKNILSLNSNCNNNIKSSTSLGLTADDLPNNNFIAVVDVDVQSVRKNGKRKKNWKNALIRLHHIWPSTTNCYSRKKRSSRNKKILRTTDKENITNTFDVIENNVCKDRATKSSITSSSTTEYDQKNDSENVVAKVHITSRFISTKADVPLKEDFRDEEIDFVENDKTKTTLIERCATIPRRSSETEVLARKGRFTIIREGDNNNNVSSRTGEGYKSLSSSYSSCCTISQSRSSSSSSLPVSLSESPDSPSFKGSIRIKSHEQLSPISPYYLNSPIYSSPLSSNYYYYNSLSPRRASDSFAHHQSNLVYFNNKSLPSSQSYPCYNKPTLYITPLPKPHSSPIPIPTPTLVSSSLKQSPFTSTFNRPNSVNSRDSLSFPDTPYSSTSTTTTTSIVSTPSGRKFELEGSYFSNNSTSSPGSNNNLGSKRRRKFIVETFE</sequence>
<keyword evidence="3" id="KW-1185">Reference proteome</keyword>
<evidence type="ECO:0000313" key="3">
    <source>
        <dbReference type="Proteomes" id="UP000789375"/>
    </source>
</evidence>
<feature type="compositionally biased region" description="Low complexity" evidence="1">
    <location>
        <begin position="241"/>
        <end position="261"/>
    </location>
</feature>
<evidence type="ECO:0000313" key="2">
    <source>
        <dbReference type="EMBL" id="CAG8536314.1"/>
    </source>
</evidence>
<proteinExistence type="predicted"/>
<reference evidence="2" key="1">
    <citation type="submission" date="2021-06" db="EMBL/GenBank/DDBJ databases">
        <authorList>
            <person name="Kallberg Y."/>
            <person name="Tangrot J."/>
            <person name="Rosling A."/>
        </authorList>
    </citation>
    <scope>NUCLEOTIDE SEQUENCE</scope>
    <source>
        <strain evidence="2">87-6 pot B 2015</strain>
    </source>
</reference>
<feature type="compositionally biased region" description="Low complexity" evidence="1">
    <location>
        <begin position="416"/>
        <end position="434"/>
    </location>
</feature>
<name>A0A9N9AN66_FUNMO</name>
<comment type="caution">
    <text evidence="2">The sequence shown here is derived from an EMBL/GenBank/DDBJ whole genome shotgun (WGS) entry which is preliminary data.</text>
</comment>
<organism evidence="2 3">
    <name type="scientific">Funneliformis mosseae</name>
    <name type="common">Endomycorrhizal fungus</name>
    <name type="synonym">Glomus mosseae</name>
    <dbReference type="NCBI Taxonomy" id="27381"/>
    <lineage>
        <taxon>Eukaryota</taxon>
        <taxon>Fungi</taxon>
        <taxon>Fungi incertae sedis</taxon>
        <taxon>Mucoromycota</taxon>
        <taxon>Glomeromycotina</taxon>
        <taxon>Glomeromycetes</taxon>
        <taxon>Glomerales</taxon>
        <taxon>Glomeraceae</taxon>
        <taxon>Funneliformis</taxon>
    </lineage>
</organism>
<dbReference type="AlphaFoldDB" id="A0A9N9AN66"/>
<evidence type="ECO:0000256" key="1">
    <source>
        <dbReference type="SAM" id="MobiDB-lite"/>
    </source>
</evidence>
<gene>
    <name evidence="2" type="ORF">FMOSSE_LOCUS5758</name>
</gene>
<feature type="region of interest" description="Disordered" evidence="1">
    <location>
        <begin position="367"/>
        <end position="436"/>
    </location>
</feature>
<feature type="compositionally biased region" description="Polar residues" evidence="1">
    <location>
        <begin position="367"/>
        <end position="384"/>
    </location>
</feature>
<dbReference type="EMBL" id="CAJVPP010001136">
    <property type="protein sequence ID" value="CAG8536314.1"/>
    <property type="molecule type" value="Genomic_DNA"/>
</dbReference>
<feature type="region of interest" description="Disordered" evidence="1">
    <location>
        <begin position="241"/>
        <end position="264"/>
    </location>
</feature>
<accession>A0A9N9AN66</accession>